<keyword evidence="5 9" id="KW-0812">Transmembrane</keyword>
<reference evidence="12" key="1">
    <citation type="submission" date="2016-10" db="EMBL/GenBank/DDBJ databases">
        <authorList>
            <person name="Varghese N."/>
            <person name="Submissions S."/>
        </authorList>
    </citation>
    <scope>NUCLEOTIDE SEQUENCE [LARGE SCALE GENOMIC DNA]</scope>
    <source>
        <strain evidence="12">LMG 26416</strain>
    </source>
</reference>
<dbReference type="GO" id="GO:0005886">
    <property type="term" value="C:plasma membrane"/>
    <property type="evidence" value="ECO:0007669"/>
    <property type="project" value="UniProtKB-SubCell"/>
</dbReference>
<dbReference type="PANTHER" id="PTHR43528:SF1">
    <property type="entry name" value="ALPHA-KETOGLUTARATE PERMEASE"/>
    <property type="match status" value="1"/>
</dbReference>
<comment type="subcellular location">
    <subcellularLocation>
        <location evidence="1">Cell membrane</location>
        <topology evidence="1">Multi-pass membrane protein</topology>
    </subcellularLocation>
</comment>
<organism evidence="11 12">
    <name type="scientific">Paraburkholderia caballeronis</name>
    <dbReference type="NCBI Taxonomy" id="416943"/>
    <lineage>
        <taxon>Bacteria</taxon>
        <taxon>Pseudomonadati</taxon>
        <taxon>Pseudomonadota</taxon>
        <taxon>Betaproteobacteria</taxon>
        <taxon>Burkholderiales</taxon>
        <taxon>Burkholderiaceae</taxon>
        <taxon>Paraburkholderia</taxon>
    </lineage>
</organism>
<dbReference type="SUPFAM" id="SSF103473">
    <property type="entry name" value="MFS general substrate transporter"/>
    <property type="match status" value="1"/>
</dbReference>
<keyword evidence="3" id="KW-0813">Transport</keyword>
<dbReference type="PROSITE" id="PS50850">
    <property type="entry name" value="MFS"/>
    <property type="match status" value="1"/>
</dbReference>
<dbReference type="AlphaFoldDB" id="A0A1H7H975"/>
<dbReference type="Proteomes" id="UP000199120">
    <property type="component" value="Unassembled WGS sequence"/>
</dbReference>
<dbReference type="PROSITE" id="PS00217">
    <property type="entry name" value="SUGAR_TRANSPORT_2"/>
    <property type="match status" value="1"/>
</dbReference>
<evidence type="ECO:0000256" key="2">
    <source>
        <dbReference type="ARBA" id="ARBA00008240"/>
    </source>
</evidence>
<feature type="transmembrane region" description="Helical" evidence="9">
    <location>
        <begin position="250"/>
        <end position="268"/>
    </location>
</feature>
<feature type="transmembrane region" description="Helical" evidence="9">
    <location>
        <begin position="96"/>
        <end position="113"/>
    </location>
</feature>
<evidence type="ECO:0000313" key="11">
    <source>
        <dbReference type="EMBL" id="SEK46337.1"/>
    </source>
</evidence>
<evidence type="ECO:0000256" key="1">
    <source>
        <dbReference type="ARBA" id="ARBA00004651"/>
    </source>
</evidence>
<dbReference type="EMBL" id="FOAJ01000002">
    <property type="protein sequence ID" value="SEK46337.1"/>
    <property type="molecule type" value="Genomic_DNA"/>
</dbReference>
<gene>
    <name evidence="11" type="ORF">SAMN05192542_102164</name>
</gene>
<evidence type="ECO:0000256" key="9">
    <source>
        <dbReference type="SAM" id="Phobius"/>
    </source>
</evidence>
<keyword evidence="6" id="KW-0769">Symport</keyword>
<feature type="transmembrane region" description="Helical" evidence="9">
    <location>
        <begin position="318"/>
        <end position="337"/>
    </location>
</feature>
<feature type="transmembrane region" description="Helical" evidence="9">
    <location>
        <begin position="343"/>
        <end position="370"/>
    </location>
</feature>
<evidence type="ECO:0000313" key="12">
    <source>
        <dbReference type="Proteomes" id="UP000199120"/>
    </source>
</evidence>
<dbReference type="InterPro" id="IPR005829">
    <property type="entry name" value="Sugar_transporter_CS"/>
</dbReference>
<feature type="transmembrane region" description="Helical" evidence="9">
    <location>
        <begin position="382"/>
        <end position="403"/>
    </location>
</feature>
<keyword evidence="4" id="KW-1003">Cell membrane</keyword>
<dbReference type="InterPro" id="IPR011701">
    <property type="entry name" value="MFS"/>
</dbReference>
<protein>
    <submittedName>
        <fullName evidence="11">MFS transporter, MHS family, proline/betaine transporter</fullName>
    </submittedName>
</protein>
<dbReference type="Gene3D" id="1.20.1250.20">
    <property type="entry name" value="MFS general substrate transporter like domains"/>
    <property type="match status" value="2"/>
</dbReference>
<sequence length="462" mass="49106">MNQTTNGGKPEDTPAFAARRKRAVIATLIGNFMEWFDFAVYGFVAVNIGHAFFPAGNTTAALLSSLAVFGIAFLLRPIGGMVLGVIGDRVGRRESLAIAIIIMSTSTFVLAILPTYQHIGMWATVALVLTRCVQGMSVGGEWMGAGTFIVEYSPANRRGLSASVISATAAFGVAAGSLVVFAISSYLDAPTFDAWGWRIPFVLAVPVGLVGLYMRLKLEDTPVFEEIKARSAGNVQKAPFLASLKEDIRMIGIAFSFASITGLGFYYFVTYMVNYLPVTGHLGRTESVMVSGASLVLYGLFCPLAGWLSDLIGRRKTFLIGIFGHMAFGIPVFFMLSSGSIGIAFVGLVIFASFQALINVMNTVVVVELFPPRTRMTSGALALNLGAGPVAGTGPLIAAALVASTGIAISPAFYLCAIALVTFVILYFALPETSRRSLVEEEPLAPLRGEEDNGLEAARATR</sequence>
<keyword evidence="12" id="KW-1185">Reference proteome</keyword>
<evidence type="ECO:0000256" key="3">
    <source>
        <dbReference type="ARBA" id="ARBA00022448"/>
    </source>
</evidence>
<feature type="transmembrane region" description="Helical" evidence="9">
    <location>
        <begin position="160"/>
        <end position="183"/>
    </location>
</feature>
<dbReference type="STRING" id="416943.SAMN05445871_0146"/>
<accession>A0A1H7H975</accession>
<comment type="similarity">
    <text evidence="2">Belongs to the major facilitator superfamily. Metabolite:H+ Symporter (MHS) family (TC 2.A.1.6) family.</text>
</comment>
<dbReference type="RefSeq" id="WP_090541325.1">
    <property type="nucleotide sequence ID" value="NZ_FNSR01000001.1"/>
</dbReference>
<proteinExistence type="inferred from homology"/>
<feature type="transmembrane region" description="Helical" evidence="9">
    <location>
        <begin position="195"/>
        <end position="214"/>
    </location>
</feature>
<dbReference type="PANTHER" id="PTHR43528">
    <property type="entry name" value="ALPHA-KETOGLUTARATE PERMEASE"/>
    <property type="match status" value="1"/>
</dbReference>
<dbReference type="InterPro" id="IPR020846">
    <property type="entry name" value="MFS_dom"/>
</dbReference>
<dbReference type="Pfam" id="PF07690">
    <property type="entry name" value="MFS_1"/>
    <property type="match status" value="1"/>
</dbReference>
<evidence type="ECO:0000256" key="5">
    <source>
        <dbReference type="ARBA" id="ARBA00022692"/>
    </source>
</evidence>
<feature type="transmembrane region" description="Helical" evidence="9">
    <location>
        <begin position="288"/>
        <end position="306"/>
    </location>
</feature>
<dbReference type="InterPro" id="IPR036259">
    <property type="entry name" value="MFS_trans_sf"/>
</dbReference>
<feature type="transmembrane region" description="Helical" evidence="9">
    <location>
        <begin position="23"/>
        <end position="46"/>
    </location>
</feature>
<evidence type="ECO:0000256" key="6">
    <source>
        <dbReference type="ARBA" id="ARBA00022847"/>
    </source>
</evidence>
<name>A0A1H7H975_9BURK</name>
<feature type="transmembrane region" description="Helical" evidence="9">
    <location>
        <begin position="409"/>
        <end position="430"/>
    </location>
</feature>
<dbReference type="InterPro" id="IPR051084">
    <property type="entry name" value="H+-coupled_symporters"/>
</dbReference>
<dbReference type="InterPro" id="IPR005828">
    <property type="entry name" value="MFS_sugar_transport-like"/>
</dbReference>
<dbReference type="FunFam" id="1.20.1250.20:FF:000001">
    <property type="entry name" value="Dicarboxylate MFS transporter"/>
    <property type="match status" value="1"/>
</dbReference>
<feature type="transmembrane region" description="Helical" evidence="9">
    <location>
        <begin position="52"/>
        <end position="75"/>
    </location>
</feature>
<evidence type="ECO:0000256" key="7">
    <source>
        <dbReference type="ARBA" id="ARBA00022989"/>
    </source>
</evidence>
<evidence type="ECO:0000256" key="8">
    <source>
        <dbReference type="ARBA" id="ARBA00023136"/>
    </source>
</evidence>
<feature type="transmembrane region" description="Helical" evidence="9">
    <location>
        <begin position="119"/>
        <end position="139"/>
    </location>
</feature>
<dbReference type="GO" id="GO:0015293">
    <property type="term" value="F:symporter activity"/>
    <property type="evidence" value="ECO:0007669"/>
    <property type="project" value="UniProtKB-KW"/>
</dbReference>
<feature type="domain" description="Major facilitator superfamily (MFS) profile" evidence="10">
    <location>
        <begin position="23"/>
        <end position="434"/>
    </location>
</feature>
<evidence type="ECO:0000259" key="10">
    <source>
        <dbReference type="PROSITE" id="PS50850"/>
    </source>
</evidence>
<dbReference type="PROSITE" id="PS00216">
    <property type="entry name" value="SUGAR_TRANSPORT_1"/>
    <property type="match status" value="1"/>
</dbReference>
<keyword evidence="8 9" id="KW-0472">Membrane</keyword>
<evidence type="ECO:0000256" key="4">
    <source>
        <dbReference type="ARBA" id="ARBA00022475"/>
    </source>
</evidence>
<dbReference type="Pfam" id="PF00083">
    <property type="entry name" value="Sugar_tr"/>
    <property type="match status" value="1"/>
</dbReference>
<keyword evidence="7 9" id="KW-1133">Transmembrane helix</keyword>
<dbReference type="OrthoDB" id="6766492at2"/>